<reference evidence="2" key="1">
    <citation type="journal article" date="2015" name="Genome Announc.">
        <title>Draft genome sequence of Talaromyces cellulolyticus strain Y-94, a source of lignocellulosic biomass-degrading enzymes.</title>
        <authorList>
            <person name="Fujii T."/>
            <person name="Koike H."/>
            <person name="Sawayama S."/>
            <person name="Yano S."/>
            <person name="Inoue H."/>
        </authorList>
    </citation>
    <scope>NUCLEOTIDE SEQUENCE [LARGE SCALE GENOMIC DNA]</scope>
    <source>
        <strain evidence="2">Y-94</strain>
    </source>
</reference>
<accession>A0A698XKJ6</accession>
<protein>
    <submittedName>
        <fullName evidence="1">Uncharacterized protein</fullName>
    </submittedName>
</protein>
<gene>
    <name evidence="1" type="ORF">TCE0_013f01090</name>
</gene>
<dbReference type="EMBL" id="DF933809">
    <property type="protein sequence ID" value="GAM33876.1"/>
    <property type="molecule type" value="Genomic_DNA"/>
</dbReference>
<evidence type="ECO:0000313" key="1">
    <source>
        <dbReference type="EMBL" id="GAM33876.1"/>
    </source>
</evidence>
<organism evidence="1 2">
    <name type="scientific">Talaromyces pinophilus</name>
    <name type="common">Penicillium pinophilum</name>
    <dbReference type="NCBI Taxonomy" id="128442"/>
    <lineage>
        <taxon>Eukaryota</taxon>
        <taxon>Fungi</taxon>
        <taxon>Dikarya</taxon>
        <taxon>Ascomycota</taxon>
        <taxon>Pezizomycotina</taxon>
        <taxon>Eurotiomycetes</taxon>
        <taxon>Eurotiomycetidae</taxon>
        <taxon>Eurotiales</taxon>
        <taxon>Trichocomaceae</taxon>
        <taxon>Talaromyces</taxon>
        <taxon>Talaromyces sect. Talaromyces</taxon>
    </lineage>
</organism>
<sequence>MTESDLTRQWKDFIRESRLEVIRLSQIEGWKSKKVKTTLETDYLGFSPLVSMDIWKQLLERLGIRKNLCRDEVIFIKNFLGPGPVTFKCLIFADDVLLNVKDIKKYLRKSNGSTLKSNKGNCRTITFLPLPRTIKKLDEPHVFENFRRLLFYTRAHFEKSFEQGVWKSDQRGLYNRSPEYRAELTKLSYMHNMVVDALHRFDEGDSQTGWALIRNASASNREIVKSRHHRQFSDILAILLLVRRKTYIAEKDKSVIEESLSENLHDFATNELKSNDPQSAMFEALPTLVLDLNGDLYLAYDFYCRYLWGLKTGHDQMKSFYSYNQASFPRADSGKFFDLFNGQKPQEIILDLQRIDEDLGRHSHETFSLWHMAAHWFRNNEMFADMDFLLQLLRDRVDELGDDYDYSQDRQLNFDCMMSFSLLGDALENRGFILNAMDAFHNAVKIRSRIVPSDNWDPGKAGALRRLRSIAIRIQDLWTESDCSQQLDRMYASQKKRDAEESQLIVAGNNRQE</sequence>
<dbReference type="Proteomes" id="UP000053095">
    <property type="component" value="Unassembled WGS sequence"/>
</dbReference>
<name>A0A698XKJ6_TALPI</name>
<dbReference type="AlphaFoldDB" id="A0A698XKJ6"/>
<evidence type="ECO:0000313" key="2">
    <source>
        <dbReference type="Proteomes" id="UP000053095"/>
    </source>
</evidence>
<keyword evidence="2" id="KW-1185">Reference proteome</keyword>
<proteinExistence type="predicted"/>